<evidence type="ECO:0000259" key="9">
    <source>
        <dbReference type="PROSITE" id="PS51755"/>
    </source>
</evidence>
<dbReference type="PANTHER" id="PTHR48111:SF22">
    <property type="entry name" value="REGULATOR OF RPOS"/>
    <property type="match status" value="1"/>
</dbReference>
<dbReference type="PROSITE" id="PS51755">
    <property type="entry name" value="OMPR_PHOB"/>
    <property type="match status" value="1"/>
</dbReference>
<dbReference type="InterPro" id="IPR039420">
    <property type="entry name" value="WalR-like"/>
</dbReference>
<keyword evidence="11" id="KW-1185">Reference proteome</keyword>
<evidence type="ECO:0000313" key="11">
    <source>
        <dbReference type="Proteomes" id="UP000445000"/>
    </source>
</evidence>
<sequence length="261" mass="29445">MISQRFSRYFPAAGRVPVQCDSYVSLQPPIFRPMRLLLIEDHRDIAANIAEFFEATGDTVEHVLDGERGLQLALNQPYDAIVLDLMLPGMDGLSLCRQLRQAGHTRVPVLMLTAKDTLQDKIEGFEAGADDYLVKPFSLAELDVRLKALLRRANVPPAQRLLTVGDLTFDLDTLEAERGGERIKLNPTTRRLLIVLLQNSHRVVTRQELEKELWGDQPPQGDFLRAHMHALRTAIDKNFTTKLLHTVHGTGYRLSAEPPRP</sequence>
<keyword evidence="1 6" id="KW-0597">Phosphoprotein</keyword>
<dbReference type="Proteomes" id="UP000445000">
    <property type="component" value="Unassembled WGS sequence"/>
</dbReference>
<dbReference type="GO" id="GO:0032993">
    <property type="term" value="C:protein-DNA complex"/>
    <property type="evidence" value="ECO:0007669"/>
    <property type="project" value="TreeGrafter"/>
</dbReference>
<evidence type="ECO:0000259" key="8">
    <source>
        <dbReference type="PROSITE" id="PS50110"/>
    </source>
</evidence>
<dbReference type="PANTHER" id="PTHR48111">
    <property type="entry name" value="REGULATOR OF RPOS"/>
    <property type="match status" value="1"/>
</dbReference>
<proteinExistence type="predicted"/>
<accession>A0A829YML2</accession>
<dbReference type="FunFam" id="3.40.50.2300:FF:000002">
    <property type="entry name" value="DNA-binding response regulator PhoP"/>
    <property type="match status" value="1"/>
</dbReference>
<evidence type="ECO:0000256" key="4">
    <source>
        <dbReference type="ARBA" id="ARBA00023125"/>
    </source>
</evidence>
<feature type="domain" description="OmpR/PhoB-type" evidence="9">
    <location>
        <begin position="159"/>
        <end position="256"/>
    </location>
</feature>
<name>A0A829YML2_9GAMM</name>
<dbReference type="AlphaFoldDB" id="A0A829YML2"/>
<comment type="caution">
    <text evidence="10">The sequence shown here is derived from an EMBL/GenBank/DDBJ whole genome shotgun (WGS) entry which is preliminary data.</text>
</comment>
<evidence type="ECO:0000256" key="2">
    <source>
        <dbReference type="ARBA" id="ARBA00023012"/>
    </source>
</evidence>
<dbReference type="FunFam" id="1.10.10.10:FF:000058">
    <property type="entry name" value="DNA-binding response OmpR family regulator"/>
    <property type="match status" value="1"/>
</dbReference>
<feature type="domain" description="Response regulatory" evidence="8">
    <location>
        <begin position="35"/>
        <end position="150"/>
    </location>
</feature>
<dbReference type="Gene3D" id="1.10.10.10">
    <property type="entry name" value="Winged helix-like DNA-binding domain superfamily/Winged helix DNA-binding domain"/>
    <property type="match status" value="1"/>
</dbReference>
<organism evidence="10 11">
    <name type="scientific">Steroidobacter agaridevorans</name>
    <dbReference type="NCBI Taxonomy" id="2695856"/>
    <lineage>
        <taxon>Bacteria</taxon>
        <taxon>Pseudomonadati</taxon>
        <taxon>Pseudomonadota</taxon>
        <taxon>Gammaproteobacteria</taxon>
        <taxon>Steroidobacterales</taxon>
        <taxon>Steroidobacteraceae</taxon>
        <taxon>Steroidobacter</taxon>
    </lineage>
</organism>
<dbReference type="InterPro" id="IPR011006">
    <property type="entry name" value="CheY-like_superfamily"/>
</dbReference>
<protein>
    <submittedName>
        <fullName evidence="10">DNA-binding response regulator</fullName>
    </submittedName>
</protein>
<feature type="DNA-binding region" description="OmpR/PhoB-type" evidence="7">
    <location>
        <begin position="159"/>
        <end position="256"/>
    </location>
</feature>
<dbReference type="InterPro" id="IPR036388">
    <property type="entry name" value="WH-like_DNA-bd_sf"/>
</dbReference>
<dbReference type="SUPFAM" id="SSF46894">
    <property type="entry name" value="C-terminal effector domain of the bipartite response regulators"/>
    <property type="match status" value="1"/>
</dbReference>
<dbReference type="GO" id="GO:0006355">
    <property type="term" value="P:regulation of DNA-templated transcription"/>
    <property type="evidence" value="ECO:0007669"/>
    <property type="project" value="InterPro"/>
</dbReference>
<dbReference type="Pfam" id="PF00072">
    <property type="entry name" value="Response_reg"/>
    <property type="match status" value="1"/>
</dbReference>
<dbReference type="Gene3D" id="6.10.250.690">
    <property type="match status" value="1"/>
</dbReference>
<dbReference type="CDD" id="cd00383">
    <property type="entry name" value="trans_reg_C"/>
    <property type="match status" value="1"/>
</dbReference>
<dbReference type="SMART" id="SM00448">
    <property type="entry name" value="REC"/>
    <property type="match status" value="1"/>
</dbReference>
<dbReference type="InterPro" id="IPR001867">
    <property type="entry name" value="OmpR/PhoB-type_DNA-bd"/>
</dbReference>
<dbReference type="SMART" id="SM00862">
    <property type="entry name" value="Trans_reg_C"/>
    <property type="match status" value="1"/>
</dbReference>
<dbReference type="Gene3D" id="3.40.50.2300">
    <property type="match status" value="1"/>
</dbReference>
<dbReference type="SUPFAM" id="SSF52172">
    <property type="entry name" value="CheY-like"/>
    <property type="match status" value="1"/>
</dbReference>
<evidence type="ECO:0000256" key="6">
    <source>
        <dbReference type="PROSITE-ProRule" id="PRU00169"/>
    </source>
</evidence>
<dbReference type="InterPro" id="IPR016032">
    <property type="entry name" value="Sig_transdc_resp-reg_C-effctor"/>
</dbReference>
<keyword evidence="2" id="KW-0902">Two-component regulatory system</keyword>
<dbReference type="InterPro" id="IPR001789">
    <property type="entry name" value="Sig_transdc_resp-reg_receiver"/>
</dbReference>
<feature type="modified residue" description="4-aspartylphosphate" evidence="6">
    <location>
        <position position="84"/>
    </location>
</feature>
<evidence type="ECO:0000256" key="5">
    <source>
        <dbReference type="ARBA" id="ARBA00023163"/>
    </source>
</evidence>
<keyword evidence="3" id="KW-0805">Transcription regulation</keyword>
<gene>
    <name evidence="10" type="ORF">GCM10011487_60630</name>
</gene>
<dbReference type="PROSITE" id="PS50110">
    <property type="entry name" value="RESPONSE_REGULATORY"/>
    <property type="match status" value="1"/>
</dbReference>
<evidence type="ECO:0000256" key="7">
    <source>
        <dbReference type="PROSITE-ProRule" id="PRU01091"/>
    </source>
</evidence>
<dbReference type="Pfam" id="PF00486">
    <property type="entry name" value="Trans_reg_C"/>
    <property type="match status" value="1"/>
</dbReference>
<dbReference type="GO" id="GO:0000156">
    <property type="term" value="F:phosphorelay response regulator activity"/>
    <property type="evidence" value="ECO:0007669"/>
    <property type="project" value="TreeGrafter"/>
</dbReference>
<dbReference type="EMBL" id="BLJN01000007">
    <property type="protein sequence ID" value="GFE84063.1"/>
    <property type="molecule type" value="Genomic_DNA"/>
</dbReference>
<evidence type="ECO:0000313" key="10">
    <source>
        <dbReference type="EMBL" id="GFE84063.1"/>
    </source>
</evidence>
<dbReference type="GO" id="GO:0000976">
    <property type="term" value="F:transcription cis-regulatory region binding"/>
    <property type="evidence" value="ECO:0007669"/>
    <property type="project" value="TreeGrafter"/>
</dbReference>
<reference evidence="11" key="1">
    <citation type="submission" date="2020-01" db="EMBL/GenBank/DDBJ databases">
        <title>'Steroidobacter agaridevorans' sp. nov., agar-degrading bacteria isolated from rhizosphere soils.</title>
        <authorList>
            <person name="Ikenaga M."/>
            <person name="Kataoka M."/>
            <person name="Murouchi A."/>
            <person name="Katsuragi S."/>
            <person name="Sakai M."/>
        </authorList>
    </citation>
    <scope>NUCLEOTIDE SEQUENCE [LARGE SCALE GENOMIC DNA]</scope>
    <source>
        <strain evidence="11">YU21-B</strain>
    </source>
</reference>
<keyword evidence="4 7" id="KW-0238">DNA-binding</keyword>
<evidence type="ECO:0000256" key="1">
    <source>
        <dbReference type="ARBA" id="ARBA00022553"/>
    </source>
</evidence>
<keyword evidence="5" id="KW-0804">Transcription</keyword>
<evidence type="ECO:0000256" key="3">
    <source>
        <dbReference type="ARBA" id="ARBA00023015"/>
    </source>
</evidence>
<dbReference type="GO" id="GO:0005829">
    <property type="term" value="C:cytosol"/>
    <property type="evidence" value="ECO:0007669"/>
    <property type="project" value="TreeGrafter"/>
</dbReference>